<protein>
    <submittedName>
        <fullName evidence="1">Uncharacterized protein</fullName>
    </submittedName>
</protein>
<name>A0ACB5URD5_9FIRM</name>
<proteinExistence type="predicted"/>
<organism evidence="1 2">
    <name type="scientific">Vallitalea maricola</name>
    <dbReference type="NCBI Taxonomy" id="3074433"/>
    <lineage>
        <taxon>Bacteria</taxon>
        <taxon>Bacillati</taxon>
        <taxon>Bacillota</taxon>
        <taxon>Clostridia</taxon>
        <taxon>Lachnospirales</taxon>
        <taxon>Vallitaleaceae</taxon>
        <taxon>Vallitalea</taxon>
    </lineage>
</organism>
<keyword evidence="2" id="KW-1185">Reference proteome</keyword>
<dbReference type="EMBL" id="BTPU01000098">
    <property type="protein sequence ID" value="GMQ65144.1"/>
    <property type="molecule type" value="Genomic_DNA"/>
</dbReference>
<reference evidence="1" key="1">
    <citation type="submission" date="2023-09" db="EMBL/GenBank/DDBJ databases">
        <title>Vallitalea sediminicola and Vallitalea maricola sp. nov., anaerobic bacteria isolated from marine sediment.</title>
        <authorList>
            <person name="Hirano S."/>
            <person name="Maeda A."/>
            <person name="Terahara T."/>
            <person name="Mori K."/>
            <person name="Hamada M."/>
            <person name="Matsumoto R."/>
            <person name="Kobayashi T."/>
        </authorList>
    </citation>
    <scope>NUCLEOTIDE SEQUENCE</scope>
    <source>
        <strain evidence="1">AN17-2</strain>
    </source>
</reference>
<evidence type="ECO:0000313" key="1">
    <source>
        <dbReference type="EMBL" id="GMQ65144.1"/>
    </source>
</evidence>
<gene>
    <name evidence="1" type="ORF">AN2V17_43860</name>
</gene>
<dbReference type="Proteomes" id="UP001374599">
    <property type="component" value="Unassembled WGS sequence"/>
</dbReference>
<accession>A0ACB5URD5</accession>
<evidence type="ECO:0000313" key="2">
    <source>
        <dbReference type="Proteomes" id="UP001374599"/>
    </source>
</evidence>
<sequence>MEINEIIKQKLVEMGEDYESLKPFMKGYLKKAETIITNKTIIQTESLNLIKNNSFSISSISKELGCSRTTLYNHNQLLKRYIEFSKIIFSRSNPFIAYESLKASKAKLQEQINLMEYRDITIEILKQEKSELAKMLKEKNKESERLQARVNELSSELYHIQLSNSIRCSEKNFSHKK</sequence>
<comment type="caution">
    <text evidence="1">The sequence shown here is derived from an EMBL/GenBank/DDBJ whole genome shotgun (WGS) entry which is preliminary data.</text>
</comment>